<evidence type="ECO:0000313" key="1">
    <source>
        <dbReference type="EMBL" id="AMO25828.1"/>
    </source>
</evidence>
<sequence length="207" mass="24214">MKEIKIAIAGEFRSGKSTVAEYLDEKYGMLQFAFADELKRDFHKEYPDILTVPKPRKGYQLYGQLMRYVYGEDYWINKCFNKIENIRQAAMGYNITGSEAKFNPVITDLRQHNELERCREEGYHIIKVLAPKSVRVQRAKEEGDSFSEEELQHETEVYVREMDTDFTIMNNGTIEDLYAEVDYIMSVINPGTVASQIQSFYNVRRSK</sequence>
<evidence type="ECO:0008006" key="3">
    <source>
        <dbReference type="Google" id="ProtNLM"/>
    </source>
</evidence>
<dbReference type="Gene3D" id="3.40.50.300">
    <property type="entry name" value="P-loop containing nucleotide triphosphate hydrolases"/>
    <property type="match status" value="1"/>
</dbReference>
<dbReference type="InterPro" id="IPR027417">
    <property type="entry name" value="P-loop_NTPase"/>
</dbReference>
<gene>
    <name evidence="1" type="ORF">Blue_005</name>
</gene>
<dbReference type="RefSeq" id="YP_009285317.1">
    <property type="nucleotide sequence ID" value="NC_031056.1"/>
</dbReference>
<dbReference type="Pfam" id="PF21448">
    <property type="entry name" value="DNMK"/>
    <property type="match status" value="1"/>
</dbReference>
<dbReference type="EMBL" id="KU577463">
    <property type="protein sequence ID" value="AMO25828.1"/>
    <property type="molecule type" value="Genomic_DNA"/>
</dbReference>
<accession>A0A140HLG6</accession>
<evidence type="ECO:0000313" key="2">
    <source>
        <dbReference type="Proteomes" id="UP000201785"/>
    </source>
</evidence>
<dbReference type="KEGG" id="vg:29081784"/>
<name>A0A140HLG6_9CAUD</name>
<protein>
    <recommendedName>
        <fullName evidence="3">Dephospho-CoA kinase</fullName>
    </recommendedName>
</protein>
<dbReference type="SUPFAM" id="SSF52540">
    <property type="entry name" value="P-loop containing nucleoside triphosphate hydrolases"/>
    <property type="match status" value="1"/>
</dbReference>
<dbReference type="Proteomes" id="UP000201785">
    <property type="component" value="Segment"/>
</dbReference>
<dbReference type="GeneID" id="29081784"/>
<proteinExistence type="predicted"/>
<organism evidence="1 2">
    <name type="scientific">Bacillus phage Deep Blue</name>
    <dbReference type="NCBI Taxonomy" id="1792245"/>
    <lineage>
        <taxon>Viruses</taxon>
        <taxon>Duplodnaviria</taxon>
        <taxon>Heunggongvirae</taxon>
        <taxon>Uroviricota</taxon>
        <taxon>Caudoviricetes</taxon>
        <taxon>Herelleviridae</taxon>
        <taxon>Bastillevirinae</taxon>
        <taxon>Caeruleovirus</taxon>
        <taxon>Caeruleovirus deepblue</taxon>
    </lineage>
</organism>
<dbReference type="InterPro" id="IPR048444">
    <property type="entry name" value="DNMK"/>
</dbReference>
<dbReference type="OrthoDB" id="9152at10239"/>
<reference evidence="1 2" key="1">
    <citation type="journal article" date="2016" name="Genome Announc.">
        <title>Complete Genome Sequence of Bacteriophage Deep-Blue Infecting Emetic Bacillus cereus.</title>
        <authorList>
            <person name="Hock L."/>
            <person name="Gillis A."/>
            <person name="Mahillon J."/>
        </authorList>
    </citation>
    <scope>NUCLEOTIDE SEQUENCE [LARGE SCALE GENOMIC DNA]</scope>
</reference>
<keyword evidence="2" id="KW-1185">Reference proteome</keyword>